<feature type="domain" description="Ribbon-helix-helix" evidence="1">
    <location>
        <begin position="16"/>
        <end position="83"/>
    </location>
</feature>
<sequence length="134" mass="15028">MCRLFIGADQKLWASRTKSLRIDGVATSIRMEKYFWATLEEIAVRDDMTVNQLITKLYLEAMDADHDLGNFTSFLRVCCARYLGLIAAREISDDLLTPLSVPDPDAIAILDREQKRQSGSVRASNSAPKATVFN</sequence>
<dbReference type="KEGG" id="lit:FPZ52_16590"/>
<evidence type="ECO:0000259" key="1">
    <source>
        <dbReference type="Pfam" id="PF13467"/>
    </source>
</evidence>
<dbReference type="Pfam" id="PF13467">
    <property type="entry name" value="RHH_4"/>
    <property type="match status" value="1"/>
</dbReference>
<accession>A0A5B8IYW9</accession>
<dbReference type="Proteomes" id="UP000318483">
    <property type="component" value="Plasmid unnamed4"/>
</dbReference>
<dbReference type="InterPro" id="IPR027373">
    <property type="entry name" value="RHH_dom"/>
</dbReference>
<name>A0A5B8IYW9_9RHOB</name>
<evidence type="ECO:0000313" key="3">
    <source>
        <dbReference type="Proteomes" id="UP000318483"/>
    </source>
</evidence>
<reference evidence="2 3" key="1">
    <citation type="submission" date="2019-07" db="EMBL/GenBank/DDBJ databases">
        <title>Litoreibacter alkalisoli sp. nov., isolated from saline-alkaline soil.</title>
        <authorList>
            <person name="Wang S."/>
            <person name="Xu L."/>
            <person name="Xing Y.-T."/>
            <person name="Sun J.-Q."/>
        </authorList>
    </citation>
    <scope>NUCLEOTIDE SEQUENCE [LARGE SCALE GENOMIC DNA]</scope>
    <source>
        <strain evidence="2 3">LN3S51</strain>
        <plasmid evidence="2 3">unnamed4</plasmid>
    </source>
</reference>
<evidence type="ECO:0000313" key="2">
    <source>
        <dbReference type="EMBL" id="QDY71322.1"/>
    </source>
</evidence>
<gene>
    <name evidence="2" type="ORF">FPZ52_16590</name>
</gene>
<dbReference type="Gene3D" id="1.10.3990.20">
    <property type="entry name" value="protein bp1543"/>
    <property type="match status" value="1"/>
</dbReference>
<keyword evidence="3" id="KW-1185">Reference proteome</keyword>
<organism evidence="2 3">
    <name type="scientific">Qingshengfaniella alkalisoli</name>
    <dbReference type="NCBI Taxonomy" id="2599296"/>
    <lineage>
        <taxon>Bacteria</taxon>
        <taxon>Pseudomonadati</taxon>
        <taxon>Pseudomonadota</taxon>
        <taxon>Alphaproteobacteria</taxon>
        <taxon>Rhodobacterales</taxon>
        <taxon>Paracoccaceae</taxon>
        <taxon>Qingshengfaniella</taxon>
    </lineage>
</organism>
<protein>
    <submittedName>
        <fullName evidence="2">Ribbon-helix-helix domain-containing protein</fullName>
    </submittedName>
</protein>
<proteinExistence type="predicted"/>
<dbReference type="OrthoDB" id="5458732at2"/>
<keyword evidence="2" id="KW-0614">Plasmid</keyword>
<geneLocation type="plasmid" evidence="2 3">
    <name>unnamed4</name>
</geneLocation>
<dbReference type="InterPro" id="IPR038268">
    <property type="entry name" value="RHH_sf"/>
</dbReference>
<dbReference type="EMBL" id="CP042265">
    <property type="protein sequence ID" value="QDY71322.1"/>
    <property type="molecule type" value="Genomic_DNA"/>
</dbReference>
<dbReference type="AlphaFoldDB" id="A0A5B8IYW9"/>
<dbReference type="RefSeq" id="WP_146366738.1">
    <property type="nucleotide sequence ID" value="NZ_CP042265.1"/>
</dbReference>